<feature type="binding site" evidence="5">
    <location>
        <position position="228"/>
    </location>
    <ligand>
        <name>(2E)-4-hydroxy-3-methylbut-2-enyl diphosphate</name>
        <dbReference type="ChEBI" id="CHEBI:128753"/>
    </ligand>
</feature>
<evidence type="ECO:0000313" key="6">
    <source>
        <dbReference type="EMBL" id="STO32010.1"/>
    </source>
</evidence>
<feature type="binding site" evidence="5">
    <location>
        <position position="133"/>
    </location>
    <ligand>
        <name>isopentenyl diphosphate</name>
        <dbReference type="ChEBI" id="CHEBI:128769"/>
    </ligand>
</feature>
<dbReference type="EC" id="1.17.7.4" evidence="5"/>
<feature type="binding site" evidence="5">
    <location>
        <position position="83"/>
    </location>
    <ligand>
        <name>(2E)-4-hydroxy-3-methylbut-2-enyl diphosphate</name>
        <dbReference type="ChEBI" id="CHEBI:128753"/>
    </ligand>
</feature>
<evidence type="ECO:0000256" key="2">
    <source>
        <dbReference type="ARBA" id="ARBA00022723"/>
    </source>
</evidence>
<feature type="binding site" evidence="5">
    <location>
        <position position="272"/>
    </location>
    <ligand>
        <name>(2E)-4-hydroxy-3-methylbut-2-enyl diphosphate</name>
        <dbReference type="ChEBI" id="CHEBI:128753"/>
    </ligand>
</feature>
<dbReference type="InterPro" id="IPR003451">
    <property type="entry name" value="LytB/IspH"/>
</dbReference>
<reference evidence="6 7" key="1">
    <citation type="submission" date="2018-06" db="EMBL/GenBank/DDBJ databases">
        <authorList>
            <consortium name="Pathogen Informatics"/>
            <person name="Doyle S."/>
        </authorList>
    </citation>
    <scope>NUCLEOTIDE SEQUENCE [LARGE SCALE GENOMIC DNA]</scope>
    <source>
        <strain evidence="6 7">NCTC10723</strain>
    </source>
</reference>
<dbReference type="CDD" id="cd13944">
    <property type="entry name" value="lytB_ispH"/>
    <property type="match status" value="1"/>
</dbReference>
<dbReference type="GO" id="GO:0046872">
    <property type="term" value="F:metal ion binding"/>
    <property type="evidence" value="ECO:0007669"/>
    <property type="project" value="UniProtKB-KW"/>
</dbReference>
<dbReference type="Pfam" id="PF02401">
    <property type="entry name" value="LYTB"/>
    <property type="match status" value="1"/>
</dbReference>
<dbReference type="UniPathway" id="UPA00056">
    <property type="reaction ID" value="UER00097"/>
</dbReference>
<comment type="cofactor">
    <cofactor evidence="5">
        <name>[4Fe-4S] cluster</name>
        <dbReference type="ChEBI" id="CHEBI:49883"/>
    </cofactor>
    <text evidence="5">Binds 1 [4Fe-4S] cluster per subunit.</text>
</comment>
<keyword evidence="7" id="KW-1185">Reference proteome</keyword>
<feature type="binding site" evidence="5">
    <location>
        <position position="44"/>
    </location>
    <ligand>
        <name>(2E)-4-hydroxy-3-methylbut-2-enyl diphosphate</name>
        <dbReference type="ChEBI" id="CHEBI:128753"/>
    </ligand>
</feature>
<feature type="binding site" evidence="5">
    <location>
        <position position="172"/>
    </location>
    <ligand>
        <name>(2E)-4-hydroxy-3-methylbut-2-enyl diphosphate</name>
        <dbReference type="ChEBI" id="CHEBI:128753"/>
    </ligand>
</feature>
<feature type="active site" description="Proton donor" evidence="5">
    <location>
        <position position="135"/>
    </location>
</feature>
<dbReference type="GO" id="GO:0051539">
    <property type="term" value="F:4 iron, 4 sulfur cluster binding"/>
    <property type="evidence" value="ECO:0007669"/>
    <property type="project" value="UniProtKB-UniRule"/>
</dbReference>
<feature type="binding site" evidence="5">
    <location>
        <position position="228"/>
    </location>
    <ligand>
        <name>isopentenyl diphosphate</name>
        <dbReference type="ChEBI" id="CHEBI:128769"/>
    </ligand>
</feature>
<keyword evidence="1 5" id="KW-0004">4Fe-4S</keyword>
<keyword evidence="5 6" id="KW-0560">Oxidoreductase</keyword>
<comment type="similarity">
    <text evidence="5">Belongs to the IspH family.</text>
</comment>
<dbReference type="Gene3D" id="3.40.50.11270">
    <property type="match status" value="1"/>
</dbReference>
<keyword evidence="5" id="KW-0414">Isoprene biosynthesis</keyword>
<feature type="binding site" evidence="5">
    <location>
        <position position="230"/>
    </location>
    <ligand>
        <name>(2E)-4-hydroxy-3-methylbut-2-enyl diphosphate</name>
        <dbReference type="ChEBI" id="CHEBI:128753"/>
    </ligand>
</feature>
<keyword evidence="2 5" id="KW-0479">Metal-binding</keyword>
<dbReference type="GO" id="GO:0019288">
    <property type="term" value="P:isopentenyl diphosphate biosynthetic process, methylerythritol 4-phosphate pathway"/>
    <property type="evidence" value="ECO:0007669"/>
    <property type="project" value="UniProtKB-UniRule"/>
</dbReference>
<feature type="binding site" evidence="5">
    <location>
        <position position="44"/>
    </location>
    <ligand>
        <name>isopentenyl diphosphate</name>
        <dbReference type="ChEBI" id="CHEBI:128769"/>
    </ligand>
</feature>
<dbReference type="AlphaFoldDB" id="A0A377GYE6"/>
<comment type="function">
    <text evidence="5">Catalyzes the conversion of 1-hydroxy-2-methyl-2-(E)-butenyl 4-diphosphate (HMBPP) into a mixture of isopentenyl diphosphate (IPP) and dimethylallyl diphosphate (DMAPP). Acts in the terminal step of the DOXP/MEP pathway for isoprenoid precursor biosynthesis.</text>
</comment>
<feature type="binding site" evidence="5">
    <location>
        <position position="228"/>
    </location>
    <ligand>
        <name>dimethylallyl diphosphate</name>
        <dbReference type="ChEBI" id="CHEBI:57623"/>
    </ligand>
</feature>
<dbReference type="NCBIfam" id="NF002187">
    <property type="entry name" value="PRK01045.1-1"/>
    <property type="match status" value="1"/>
</dbReference>
<gene>
    <name evidence="5 6" type="primary">ispH</name>
    <name evidence="6" type="ORF">NCTC10723_01474</name>
</gene>
<feature type="binding site" evidence="5">
    <location>
        <position position="83"/>
    </location>
    <ligand>
        <name>isopentenyl diphosphate</name>
        <dbReference type="ChEBI" id="CHEBI:128769"/>
    </ligand>
</feature>
<dbReference type="UniPathway" id="UPA00059">
    <property type="reaction ID" value="UER00105"/>
</dbReference>
<name>A0A377GYE6_9FUSO</name>
<feature type="binding site" evidence="5">
    <location>
        <position position="229"/>
    </location>
    <ligand>
        <name>(2E)-4-hydroxy-3-methylbut-2-enyl diphosphate</name>
        <dbReference type="ChEBI" id="CHEBI:128753"/>
    </ligand>
</feature>
<comment type="catalytic activity">
    <reaction evidence="5">
        <text>dimethylallyl diphosphate + 2 oxidized [2Fe-2S]-[ferredoxin] + H2O = (2E)-4-hydroxy-3-methylbut-2-enyl diphosphate + 2 reduced [2Fe-2S]-[ferredoxin] + 2 H(+)</text>
        <dbReference type="Rhea" id="RHEA:24825"/>
        <dbReference type="Rhea" id="RHEA-COMP:10000"/>
        <dbReference type="Rhea" id="RHEA-COMP:10001"/>
        <dbReference type="ChEBI" id="CHEBI:15377"/>
        <dbReference type="ChEBI" id="CHEBI:15378"/>
        <dbReference type="ChEBI" id="CHEBI:33737"/>
        <dbReference type="ChEBI" id="CHEBI:33738"/>
        <dbReference type="ChEBI" id="CHEBI:57623"/>
        <dbReference type="ChEBI" id="CHEBI:128753"/>
        <dbReference type="EC" id="1.17.7.4"/>
    </reaction>
</comment>
<dbReference type="PANTHER" id="PTHR30426">
    <property type="entry name" value="4-HYDROXY-3-METHYLBUT-2-ENYL DIPHOSPHATE REDUCTASE"/>
    <property type="match status" value="1"/>
</dbReference>
<keyword evidence="3 5" id="KW-0408">Iron</keyword>
<feature type="binding site" evidence="5">
    <location>
        <position position="229"/>
    </location>
    <ligand>
        <name>isopentenyl diphosphate</name>
        <dbReference type="ChEBI" id="CHEBI:128769"/>
    </ligand>
</feature>
<dbReference type="RefSeq" id="WP_115270821.1">
    <property type="nucleotide sequence ID" value="NZ_UGGU01000003.1"/>
</dbReference>
<feature type="binding site" evidence="5">
    <location>
        <position position="229"/>
    </location>
    <ligand>
        <name>dimethylallyl diphosphate</name>
        <dbReference type="ChEBI" id="CHEBI:57623"/>
    </ligand>
</feature>
<dbReference type="Proteomes" id="UP000255328">
    <property type="component" value="Unassembled WGS sequence"/>
</dbReference>
<feature type="binding site" evidence="5">
    <location>
        <position position="200"/>
    </location>
    <ligand>
        <name>[4Fe-4S] cluster</name>
        <dbReference type="ChEBI" id="CHEBI:49883"/>
    </ligand>
</feature>
<dbReference type="Gene3D" id="3.40.1010.20">
    <property type="entry name" value="4-hydroxy-3-methylbut-2-enyl diphosphate reductase, catalytic domain"/>
    <property type="match status" value="2"/>
</dbReference>
<evidence type="ECO:0000313" key="7">
    <source>
        <dbReference type="Proteomes" id="UP000255328"/>
    </source>
</evidence>
<feature type="binding site" evidence="5">
    <location>
        <position position="230"/>
    </location>
    <ligand>
        <name>isopentenyl diphosphate</name>
        <dbReference type="ChEBI" id="CHEBI:128769"/>
    </ligand>
</feature>
<sequence length="289" mass="33015">MKIIRAKHMGFCFGVSGAINICHKISNDEKNKNKKIYILGMLVHNEYVVNQLSKQGFKIVQELDILQGRDKLQRGDIVIIRAHGTSEKIFEILNKKKVEIYDATCIFVTQIRKTLVKMEENGYDILFIGDKNHPEVKGIISFGKNVTVCNDLEELKNIVIDPKKKYCLLTQTTLNKKKLEKIKSYLENNYQNVKILDKVCGATQVRQEAVEELAQQVDMLIVIGGKTSSNTKKLYDISLNFNPNTYLVQDENDLRKEWFEGKKKIGITAGASTPEEIVIKIENQIRGIH</sequence>
<dbReference type="GO" id="GO:0051745">
    <property type="term" value="F:4-hydroxy-3-methylbut-2-enyl diphosphate reductase activity"/>
    <property type="evidence" value="ECO:0007669"/>
    <property type="project" value="UniProtKB-UniRule"/>
</dbReference>
<feature type="binding site" evidence="5">
    <location>
        <position position="230"/>
    </location>
    <ligand>
        <name>dimethylallyl diphosphate</name>
        <dbReference type="ChEBI" id="CHEBI:57623"/>
    </ligand>
</feature>
<feature type="binding site" evidence="5">
    <location>
        <position position="272"/>
    </location>
    <ligand>
        <name>dimethylallyl diphosphate</name>
        <dbReference type="ChEBI" id="CHEBI:57623"/>
    </ligand>
</feature>
<dbReference type="HAMAP" id="MF_00191">
    <property type="entry name" value="IspH"/>
    <property type="match status" value="1"/>
</dbReference>
<comment type="catalytic activity">
    <reaction evidence="5">
        <text>isopentenyl diphosphate + 2 oxidized [2Fe-2S]-[ferredoxin] + H2O = (2E)-4-hydroxy-3-methylbut-2-enyl diphosphate + 2 reduced [2Fe-2S]-[ferredoxin] + 2 H(+)</text>
        <dbReference type="Rhea" id="RHEA:24488"/>
        <dbReference type="Rhea" id="RHEA-COMP:10000"/>
        <dbReference type="Rhea" id="RHEA-COMP:10001"/>
        <dbReference type="ChEBI" id="CHEBI:15377"/>
        <dbReference type="ChEBI" id="CHEBI:15378"/>
        <dbReference type="ChEBI" id="CHEBI:33737"/>
        <dbReference type="ChEBI" id="CHEBI:33738"/>
        <dbReference type="ChEBI" id="CHEBI:128753"/>
        <dbReference type="ChEBI" id="CHEBI:128769"/>
        <dbReference type="EC" id="1.17.7.4"/>
    </reaction>
</comment>
<evidence type="ECO:0000256" key="5">
    <source>
        <dbReference type="HAMAP-Rule" id="MF_00191"/>
    </source>
</evidence>
<comment type="pathway">
    <text evidence="5">Isoprenoid biosynthesis; isopentenyl diphosphate biosynthesis via DXP pathway; isopentenyl diphosphate from 1-deoxy-D-xylulose 5-phosphate: step 6/6.</text>
</comment>
<evidence type="ECO:0000256" key="1">
    <source>
        <dbReference type="ARBA" id="ARBA00022485"/>
    </source>
</evidence>
<protein>
    <recommendedName>
        <fullName evidence="5">4-hydroxy-3-methylbut-2-enyl diphosphate reductase</fullName>
        <shortName evidence="5">HMBPP reductase</shortName>
        <ecNumber evidence="5">1.17.7.4</ecNumber>
    </recommendedName>
</protein>
<evidence type="ECO:0000256" key="3">
    <source>
        <dbReference type="ARBA" id="ARBA00023004"/>
    </source>
</evidence>
<feature type="binding site" evidence="5">
    <location>
        <position position="105"/>
    </location>
    <ligand>
        <name>[4Fe-4S] cluster</name>
        <dbReference type="ChEBI" id="CHEBI:49883"/>
    </ligand>
</feature>
<feature type="binding site" evidence="5">
    <location>
        <position position="272"/>
    </location>
    <ligand>
        <name>isopentenyl diphosphate</name>
        <dbReference type="ChEBI" id="CHEBI:128769"/>
    </ligand>
</feature>
<dbReference type="PANTHER" id="PTHR30426:SF0">
    <property type="entry name" value="4-HYDROXY-3-METHYLBUT-2-ENYL DIPHOSPHATE REDUCTASE"/>
    <property type="match status" value="1"/>
</dbReference>
<feature type="binding site" evidence="5">
    <location>
        <position position="83"/>
    </location>
    <ligand>
        <name>dimethylallyl diphosphate</name>
        <dbReference type="ChEBI" id="CHEBI:57623"/>
    </ligand>
</feature>
<organism evidence="6 7">
    <name type="scientific">Fusobacterium necrogenes</name>
    <dbReference type="NCBI Taxonomy" id="858"/>
    <lineage>
        <taxon>Bacteria</taxon>
        <taxon>Fusobacteriati</taxon>
        <taxon>Fusobacteriota</taxon>
        <taxon>Fusobacteriia</taxon>
        <taxon>Fusobacteriales</taxon>
        <taxon>Fusobacteriaceae</taxon>
        <taxon>Fusobacterium</taxon>
    </lineage>
</organism>
<feature type="binding site" evidence="5">
    <location>
        <position position="12"/>
    </location>
    <ligand>
        <name>[4Fe-4S] cluster</name>
        <dbReference type="ChEBI" id="CHEBI:49883"/>
    </ligand>
</feature>
<feature type="binding site" evidence="5">
    <location>
        <position position="133"/>
    </location>
    <ligand>
        <name>(2E)-4-hydroxy-3-methylbut-2-enyl diphosphate</name>
        <dbReference type="ChEBI" id="CHEBI:128753"/>
    </ligand>
</feature>
<dbReference type="EMBL" id="UGGU01000003">
    <property type="protein sequence ID" value="STO32010.1"/>
    <property type="molecule type" value="Genomic_DNA"/>
</dbReference>
<proteinExistence type="inferred from homology"/>
<evidence type="ECO:0000256" key="4">
    <source>
        <dbReference type="ARBA" id="ARBA00023014"/>
    </source>
</evidence>
<comment type="pathway">
    <text evidence="5">Isoprenoid biosynthesis; dimethylallyl diphosphate biosynthesis; dimethylallyl diphosphate from (2E)-4-hydroxy-3-methylbutenyl diphosphate: step 1/1.</text>
</comment>
<dbReference type="GO" id="GO:0016114">
    <property type="term" value="P:terpenoid biosynthetic process"/>
    <property type="evidence" value="ECO:0007669"/>
    <property type="project" value="UniProtKB-UniRule"/>
</dbReference>
<dbReference type="NCBIfam" id="TIGR00216">
    <property type="entry name" value="ispH_lytB"/>
    <property type="match status" value="1"/>
</dbReference>
<dbReference type="GO" id="GO:0050992">
    <property type="term" value="P:dimethylallyl diphosphate biosynthetic process"/>
    <property type="evidence" value="ECO:0007669"/>
    <property type="project" value="UniProtKB-UniRule"/>
</dbReference>
<accession>A0A377GYE6</accession>
<keyword evidence="4 5" id="KW-0411">Iron-sulfur</keyword>
<feature type="binding site" evidence="5">
    <location>
        <position position="133"/>
    </location>
    <ligand>
        <name>dimethylallyl diphosphate</name>
        <dbReference type="ChEBI" id="CHEBI:57623"/>
    </ligand>
</feature>
<feature type="binding site" evidence="5">
    <location>
        <position position="44"/>
    </location>
    <ligand>
        <name>dimethylallyl diphosphate</name>
        <dbReference type="ChEBI" id="CHEBI:57623"/>
    </ligand>
</feature>